<evidence type="ECO:0000256" key="7">
    <source>
        <dbReference type="RuleBase" id="RU363097"/>
    </source>
</evidence>
<comment type="catalytic activity">
    <reaction evidence="4">
        <text>a long-chain fatty acyl-CoA + 2 NADPH + 2 H(+) = a long-chain primary fatty alcohol + 2 NADP(+) + CoA</text>
        <dbReference type="Rhea" id="RHEA:52716"/>
        <dbReference type="ChEBI" id="CHEBI:15378"/>
        <dbReference type="ChEBI" id="CHEBI:57287"/>
        <dbReference type="ChEBI" id="CHEBI:57783"/>
        <dbReference type="ChEBI" id="CHEBI:58349"/>
        <dbReference type="ChEBI" id="CHEBI:77396"/>
        <dbReference type="ChEBI" id="CHEBI:83139"/>
        <dbReference type="EC" id="1.2.1.84"/>
    </reaction>
    <physiologicalReaction direction="left-to-right" evidence="4">
        <dbReference type="Rhea" id="RHEA:52717"/>
    </physiologicalReaction>
</comment>
<proteinExistence type="inferred from homology"/>
<evidence type="ECO:0000256" key="1">
    <source>
        <dbReference type="ARBA" id="ARBA00004549"/>
    </source>
</evidence>
<comment type="caution">
    <text evidence="10">The sequence shown here is derived from an EMBL/GenBank/DDBJ whole genome shotgun (WGS) entry which is preliminary data.</text>
</comment>
<feature type="region of interest" description="Disordered" evidence="8">
    <location>
        <begin position="1"/>
        <end position="26"/>
    </location>
</feature>
<dbReference type="PANTHER" id="PTHR11011">
    <property type="entry name" value="MALE STERILITY PROTEIN 2-RELATED"/>
    <property type="match status" value="1"/>
</dbReference>
<dbReference type="SUPFAM" id="SSF51735">
    <property type="entry name" value="NAD(P)-binding Rossmann-fold domains"/>
    <property type="match status" value="1"/>
</dbReference>
<comment type="similarity">
    <text evidence="7">Belongs to the fatty acyl-CoA reductase family.</text>
</comment>
<feature type="domain" description="Thioester reductase (TE)" evidence="9">
    <location>
        <begin position="46"/>
        <end position="154"/>
    </location>
</feature>
<dbReference type="EC" id="1.2.1.84" evidence="7"/>
<sequence>MSTELSEGRDLNRLEEEEQTSETQSRLISNKMASLPEYYAGKSVLITGATGFMGKVLVEKLLRSCPDVKALYILVRPKAGQSMKQRVSDMMKCKLFDRVREENPDFHQKIIPISSELTQPGLSISSEDVERLTACINIVFHCAATIRFDEPLNPRLEVSLFHLRPLPAAVFICFDFSGHFVSLCSIITAGQPAAL</sequence>
<keyword evidence="7" id="KW-0444">Lipid biosynthesis</keyword>
<keyword evidence="7" id="KW-0560">Oxidoreductase</keyword>
<keyword evidence="7" id="KW-0521">NADP</keyword>
<dbReference type="EMBL" id="JAHUTJ010024649">
    <property type="protein sequence ID" value="MED6272921.1"/>
    <property type="molecule type" value="Genomic_DNA"/>
</dbReference>
<evidence type="ECO:0000256" key="5">
    <source>
        <dbReference type="ARBA" id="ARBA00049865"/>
    </source>
</evidence>
<evidence type="ECO:0000259" key="9">
    <source>
        <dbReference type="Pfam" id="PF07993"/>
    </source>
</evidence>
<keyword evidence="10" id="KW-0649">Protein kinase inhibitor</keyword>
<evidence type="ECO:0000256" key="8">
    <source>
        <dbReference type="SAM" id="MobiDB-lite"/>
    </source>
</evidence>
<dbReference type="InterPro" id="IPR013120">
    <property type="entry name" value="FAR_NAD-bd"/>
</dbReference>
<comment type="function">
    <text evidence="7">Catalyzes the reduction of fatty acyl-CoA to fatty alcohols.</text>
</comment>
<evidence type="ECO:0000256" key="3">
    <source>
        <dbReference type="ARBA" id="ARBA00048521"/>
    </source>
</evidence>
<dbReference type="GO" id="GO:0004860">
    <property type="term" value="F:protein kinase inhibitor activity"/>
    <property type="evidence" value="ECO:0007669"/>
    <property type="project" value="UniProtKB-KW"/>
</dbReference>
<evidence type="ECO:0000256" key="6">
    <source>
        <dbReference type="ARBA" id="ARBA00049930"/>
    </source>
</evidence>
<organism evidence="10 11">
    <name type="scientific">Characodon lateralis</name>
    <dbReference type="NCBI Taxonomy" id="208331"/>
    <lineage>
        <taxon>Eukaryota</taxon>
        <taxon>Metazoa</taxon>
        <taxon>Chordata</taxon>
        <taxon>Craniata</taxon>
        <taxon>Vertebrata</taxon>
        <taxon>Euteleostomi</taxon>
        <taxon>Actinopterygii</taxon>
        <taxon>Neopterygii</taxon>
        <taxon>Teleostei</taxon>
        <taxon>Neoteleostei</taxon>
        <taxon>Acanthomorphata</taxon>
        <taxon>Ovalentaria</taxon>
        <taxon>Atherinomorphae</taxon>
        <taxon>Cyprinodontiformes</taxon>
        <taxon>Goodeidae</taxon>
        <taxon>Characodon</taxon>
    </lineage>
</organism>
<evidence type="ECO:0000313" key="10">
    <source>
        <dbReference type="EMBL" id="MED6272921.1"/>
    </source>
</evidence>
<gene>
    <name evidence="10" type="primary">FAR1_1</name>
    <name evidence="10" type="ORF">CHARACLAT_001531</name>
</gene>
<dbReference type="InterPro" id="IPR026055">
    <property type="entry name" value="FAR"/>
</dbReference>
<evidence type="ECO:0000256" key="2">
    <source>
        <dbReference type="ARBA" id="ARBA00047991"/>
    </source>
</evidence>
<comment type="catalytic activity">
    <reaction evidence="2">
        <text>octadecanoyl-CoA + 2 NADPH + 2 H(+) = octadecan-1-ol + 2 NADP(+) + CoA</text>
        <dbReference type="Rhea" id="RHEA:36319"/>
        <dbReference type="ChEBI" id="CHEBI:15378"/>
        <dbReference type="ChEBI" id="CHEBI:32154"/>
        <dbReference type="ChEBI" id="CHEBI:57287"/>
        <dbReference type="ChEBI" id="CHEBI:57394"/>
        <dbReference type="ChEBI" id="CHEBI:57783"/>
        <dbReference type="ChEBI" id="CHEBI:58349"/>
        <dbReference type="EC" id="1.2.1.84"/>
    </reaction>
    <physiologicalReaction direction="left-to-right" evidence="2">
        <dbReference type="Rhea" id="RHEA:36320"/>
    </physiologicalReaction>
</comment>
<dbReference type="InterPro" id="IPR036291">
    <property type="entry name" value="NAD(P)-bd_dom_sf"/>
</dbReference>
<dbReference type="Gene3D" id="3.40.50.720">
    <property type="entry name" value="NAD(P)-binding Rossmann-like Domain"/>
    <property type="match status" value="1"/>
</dbReference>
<comment type="catalytic activity">
    <reaction evidence="6">
        <text>eicosanoyl-CoA + 2 NADPH + 2 H(+) = eicosan-1-ol + 2 NADP(+) + CoA</text>
        <dbReference type="Rhea" id="RHEA:81727"/>
        <dbReference type="ChEBI" id="CHEBI:15378"/>
        <dbReference type="ChEBI" id="CHEBI:57287"/>
        <dbReference type="ChEBI" id="CHEBI:57380"/>
        <dbReference type="ChEBI" id="CHEBI:57783"/>
        <dbReference type="ChEBI" id="CHEBI:58349"/>
        <dbReference type="ChEBI" id="CHEBI:75627"/>
    </reaction>
    <physiologicalReaction direction="left-to-right" evidence="6">
        <dbReference type="Rhea" id="RHEA:81728"/>
    </physiologicalReaction>
</comment>
<comment type="catalytic activity">
    <reaction evidence="5">
        <text>18-methylnonadecanoyl-CoA + 2 NADPH + 2 H(+) = 18-methylnonadecan-1-ol + 2 NADP(+) + CoA</text>
        <dbReference type="Rhea" id="RHEA:81767"/>
        <dbReference type="ChEBI" id="CHEBI:15378"/>
        <dbReference type="ChEBI" id="CHEBI:57287"/>
        <dbReference type="ChEBI" id="CHEBI:57783"/>
        <dbReference type="ChEBI" id="CHEBI:58349"/>
        <dbReference type="ChEBI" id="CHEBI:84914"/>
        <dbReference type="ChEBI" id="CHEBI:231999"/>
    </reaction>
    <physiologicalReaction direction="left-to-right" evidence="5">
        <dbReference type="Rhea" id="RHEA:81768"/>
    </physiologicalReaction>
</comment>
<evidence type="ECO:0000256" key="4">
    <source>
        <dbReference type="ARBA" id="ARBA00049089"/>
    </source>
</evidence>
<reference evidence="10 11" key="1">
    <citation type="submission" date="2021-06" db="EMBL/GenBank/DDBJ databases">
        <authorList>
            <person name="Palmer J.M."/>
        </authorList>
    </citation>
    <scope>NUCLEOTIDE SEQUENCE [LARGE SCALE GENOMIC DNA]</scope>
    <source>
        <strain evidence="10 11">CL_MEX2019</strain>
        <tissue evidence="10">Muscle</tissue>
    </source>
</reference>
<dbReference type="PANTHER" id="PTHR11011:SF120">
    <property type="entry name" value="FATTY ACYL-COA REDUCTASE 2"/>
    <property type="match status" value="1"/>
</dbReference>
<dbReference type="Pfam" id="PF07993">
    <property type="entry name" value="NAD_binding_4"/>
    <property type="match status" value="1"/>
</dbReference>
<accession>A0ABU7DDC7</accession>
<comment type="subcellular location">
    <subcellularLocation>
        <location evidence="1">Peroxisome membrane</location>
        <topology evidence="1">Single-pass membrane protein</topology>
    </subcellularLocation>
</comment>
<keyword evidence="7" id="KW-0443">Lipid metabolism</keyword>
<name>A0ABU7DDC7_9TELE</name>
<protein>
    <recommendedName>
        <fullName evidence="7">Fatty acyl-CoA reductase</fullName>
        <ecNumber evidence="7">1.2.1.84</ecNumber>
    </recommendedName>
</protein>
<evidence type="ECO:0000313" key="11">
    <source>
        <dbReference type="Proteomes" id="UP001352852"/>
    </source>
</evidence>
<keyword evidence="11" id="KW-1185">Reference proteome</keyword>
<dbReference type="Proteomes" id="UP001352852">
    <property type="component" value="Unassembled WGS sequence"/>
</dbReference>
<comment type="catalytic activity">
    <reaction evidence="3">
        <text>hexadecanoyl-CoA + 2 NADPH + 2 H(+) = hexadecan-1-ol + 2 NADP(+) + CoA</text>
        <dbReference type="Rhea" id="RHEA:36315"/>
        <dbReference type="ChEBI" id="CHEBI:15378"/>
        <dbReference type="ChEBI" id="CHEBI:16125"/>
        <dbReference type="ChEBI" id="CHEBI:57287"/>
        <dbReference type="ChEBI" id="CHEBI:57379"/>
        <dbReference type="ChEBI" id="CHEBI:57783"/>
        <dbReference type="ChEBI" id="CHEBI:58349"/>
        <dbReference type="EC" id="1.2.1.84"/>
    </reaction>
    <physiologicalReaction direction="left-to-right" evidence="3">
        <dbReference type="Rhea" id="RHEA:36316"/>
    </physiologicalReaction>
</comment>
<feature type="compositionally biased region" description="Basic and acidic residues" evidence="8">
    <location>
        <begin position="1"/>
        <end position="14"/>
    </location>
</feature>